<dbReference type="GO" id="GO:0038023">
    <property type="term" value="F:signaling receptor activity"/>
    <property type="evidence" value="ECO:0007669"/>
    <property type="project" value="TreeGrafter"/>
</dbReference>
<dbReference type="GO" id="GO:0033211">
    <property type="term" value="P:adiponectin-activated signaling pathway"/>
    <property type="evidence" value="ECO:0007669"/>
    <property type="project" value="TreeGrafter"/>
</dbReference>
<dbReference type="PANTHER" id="PTHR20855:SF52">
    <property type="entry name" value="ADIPONECTIN RECEPTOR PROTEIN"/>
    <property type="match status" value="1"/>
</dbReference>
<evidence type="ECO:0000256" key="2">
    <source>
        <dbReference type="ARBA" id="ARBA00007018"/>
    </source>
</evidence>
<feature type="transmembrane region" description="Helical" evidence="7">
    <location>
        <begin position="227"/>
        <end position="245"/>
    </location>
</feature>
<dbReference type="PANTHER" id="PTHR20855">
    <property type="entry name" value="ADIPOR/PROGESTIN RECEPTOR-RELATED"/>
    <property type="match status" value="1"/>
</dbReference>
<dbReference type="InterPro" id="IPR004254">
    <property type="entry name" value="AdipoR/HlyIII-related"/>
</dbReference>
<evidence type="ECO:0000256" key="5">
    <source>
        <dbReference type="ARBA" id="ARBA00023136"/>
    </source>
</evidence>
<protein>
    <recommendedName>
        <fullName evidence="9">Adiponectin receptor</fullName>
    </recommendedName>
</protein>
<dbReference type="GO" id="GO:0005886">
    <property type="term" value="C:plasma membrane"/>
    <property type="evidence" value="ECO:0007669"/>
    <property type="project" value="TreeGrafter"/>
</dbReference>
<evidence type="ECO:0000313" key="8">
    <source>
        <dbReference type="EMBL" id="AEE61551.1"/>
    </source>
</evidence>
<evidence type="ECO:0000256" key="4">
    <source>
        <dbReference type="ARBA" id="ARBA00022989"/>
    </source>
</evidence>
<feature type="transmembrane region" description="Helical" evidence="7">
    <location>
        <begin position="156"/>
        <end position="175"/>
    </location>
</feature>
<reference evidence="8" key="1">
    <citation type="journal article" date="2012" name="Insect Biochem. Mol. Biol.">
        <title>Transcriptome and full-length cDNA resources for the mountain pine beetle, Dendroctonus ponderosae Hopkins, a major insect pest of pine forests.</title>
        <authorList>
            <person name="Keeling C.I."/>
            <person name="Henderson H."/>
            <person name="Li M."/>
            <person name="Yuen M."/>
            <person name="Clark E.L."/>
            <person name="Fraser J.D."/>
            <person name="Huber D.P."/>
            <person name="Liao N.Y."/>
            <person name="Roderick Docking T."/>
            <person name="Birol I."/>
            <person name="Chan S.K."/>
            <person name="Taylor G.A."/>
            <person name="Palmquist D."/>
            <person name="Jones S.J."/>
            <person name="Bohlmann J."/>
        </authorList>
    </citation>
    <scope>NUCLEOTIDE SEQUENCE</scope>
    <source>
        <tissue evidence="8">Whole larvae</tissue>
    </source>
</reference>
<name>J3JTN0_DENPD</name>
<dbReference type="EMBL" id="BT126587">
    <property type="protein sequence ID" value="AEE61551.1"/>
    <property type="molecule type" value="mRNA"/>
</dbReference>
<comment type="subcellular location">
    <subcellularLocation>
        <location evidence="1">Membrane</location>
        <topology evidence="1">Multi-pass membrane protein</topology>
    </subcellularLocation>
</comment>
<comment type="similarity">
    <text evidence="2">Belongs to the ADIPOR family.</text>
</comment>
<keyword evidence="3 7" id="KW-0812">Transmembrane</keyword>
<evidence type="ECO:0000256" key="1">
    <source>
        <dbReference type="ARBA" id="ARBA00004141"/>
    </source>
</evidence>
<feature type="transmembrane region" description="Helical" evidence="7">
    <location>
        <begin position="187"/>
        <end position="207"/>
    </location>
</feature>
<proteinExistence type="evidence at transcript level"/>
<dbReference type="Pfam" id="PF03006">
    <property type="entry name" value="HlyIII"/>
    <property type="match status" value="1"/>
</dbReference>
<organism evidence="8">
    <name type="scientific">Dendroctonus ponderosae</name>
    <name type="common">Mountain pine beetle</name>
    <dbReference type="NCBI Taxonomy" id="77166"/>
    <lineage>
        <taxon>Eukaryota</taxon>
        <taxon>Metazoa</taxon>
        <taxon>Ecdysozoa</taxon>
        <taxon>Arthropoda</taxon>
        <taxon>Hexapoda</taxon>
        <taxon>Insecta</taxon>
        <taxon>Pterygota</taxon>
        <taxon>Neoptera</taxon>
        <taxon>Endopterygota</taxon>
        <taxon>Coleoptera</taxon>
        <taxon>Polyphaga</taxon>
        <taxon>Cucujiformia</taxon>
        <taxon>Curculionidae</taxon>
        <taxon>Scolytinae</taxon>
        <taxon>Dendroctonus</taxon>
    </lineage>
</organism>
<sequence length="272" mass="30717">MSHYSDAEDSLDIMDVGVRKRKVWDPETESISSEIKELLEDDVNSLVEEDCVGCPLPSTPEDENMLDSEMSDVLKAAVLGTGDELDISTLAHNAASQAEHVVRKMIQAGWSVCHFRNLPAWLQDNDFLIFGHRPPLPSFRACFKSIFRLHTETANIWTHLLGCVAFIGIAIFFLMRPTMEIELQEKIVFGAFFAGAILCLGMSFMFHTVNCHSQFIGKLFSKLDYCGIAMLIMGSFVPWVYYGFYCHFRPKVVYLSVVLRTGHNQHHGQLMG</sequence>
<keyword evidence="4 7" id="KW-1133">Transmembrane helix</keyword>
<evidence type="ECO:0000256" key="7">
    <source>
        <dbReference type="SAM" id="Phobius"/>
    </source>
</evidence>
<dbReference type="OrthoDB" id="5585746at2759"/>
<accession>J3JTN0</accession>
<evidence type="ECO:0000256" key="6">
    <source>
        <dbReference type="PIRSR" id="PIRSR604254-1"/>
    </source>
</evidence>
<keyword evidence="6" id="KW-0479">Metal-binding</keyword>
<dbReference type="AlphaFoldDB" id="J3JTN0"/>
<evidence type="ECO:0000256" key="3">
    <source>
        <dbReference type="ARBA" id="ARBA00022692"/>
    </source>
</evidence>
<evidence type="ECO:0008006" key="9">
    <source>
        <dbReference type="Google" id="ProtNLM"/>
    </source>
</evidence>
<dbReference type="GO" id="GO:0046872">
    <property type="term" value="F:metal ion binding"/>
    <property type="evidence" value="ECO:0007669"/>
    <property type="project" value="UniProtKB-KW"/>
</dbReference>
<keyword evidence="5 7" id="KW-0472">Membrane</keyword>
<feature type="binding site" evidence="6">
    <location>
        <position position="207"/>
    </location>
    <ligand>
        <name>Zn(2+)</name>
        <dbReference type="ChEBI" id="CHEBI:29105"/>
    </ligand>
</feature>
<keyword evidence="6" id="KW-0862">Zinc</keyword>